<dbReference type="EMBL" id="BAABEX010000001">
    <property type="protein sequence ID" value="GAA4417273.1"/>
    <property type="molecule type" value="Genomic_DNA"/>
</dbReference>
<keyword evidence="3" id="KW-1185">Reference proteome</keyword>
<dbReference type="RefSeq" id="WP_345060023.1">
    <property type="nucleotide sequence ID" value="NZ_BAABEX010000001.1"/>
</dbReference>
<evidence type="ECO:0008006" key="4">
    <source>
        <dbReference type="Google" id="ProtNLM"/>
    </source>
</evidence>
<dbReference type="Proteomes" id="UP001501788">
    <property type="component" value="Unassembled WGS sequence"/>
</dbReference>
<accession>A0ABP8KWX6</accession>
<keyword evidence="1" id="KW-1133">Transmembrane helix</keyword>
<reference evidence="3" key="1">
    <citation type="journal article" date="2019" name="Int. J. Syst. Evol. Microbiol.">
        <title>The Global Catalogue of Microorganisms (GCM) 10K type strain sequencing project: providing services to taxonomists for standard genome sequencing and annotation.</title>
        <authorList>
            <consortium name="The Broad Institute Genomics Platform"/>
            <consortium name="The Broad Institute Genome Sequencing Center for Infectious Disease"/>
            <person name="Wu L."/>
            <person name="Ma J."/>
        </authorList>
    </citation>
    <scope>NUCLEOTIDE SEQUENCE [LARGE SCALE GENOMIC DNA]</scope>
    <source>
        <strain evidence="3">JCM 31890</strain>
    </source>
</reference>
<name>A0ABP8KWX6_9BURK</name>
<gene>
    <name evidence="2" type="ORF">GCM10023090_00580</name>
</gene>
<evidence type="ECO:0000313" key="3">
    <source>
        <dbReference type="Proteomes" id="UP001501788"/>
    </source>
</evidence>
<sequence length="182" mass="20637">MSDTPPRPPGTGWTARLLRAPGRALALLLALLVAFEEWGWEPLARWLARIGRWPGLRWVERRIRHLPPWGALALFALPSLALLPVKLLALAAMAHGHMLLGLAVVLAAKVVGTAVVARLYMLTQPALLQIAAFAWLHAHWMRAKTRLLALLHATRAWRVARVLRRQAVRRLRRWVRQMRTAR</sequence>
<proteinExistence type="predicted"/>
<keyword evidence="1" id="KW-0472">Membrane</keyword>
<feature type="transmembrane region" description="Helical" evidence="1">
    <location>
        <begin position="69"/>
        <end position="92"/>
    </location>
</feature>
<organism evidence="2 3">
    <name type="scientific">Acidovorax lacteus</name>
    <dbReference type="NCBI Taxonomy" id="1924988"/>
    <lineage>
        <taxon>Bacteria</taxon>
        <taxon>Pseudomonadati</taxon>
        <taxon>Pseudomonadota</taxon>
        <taxon>Betaproteobacteria</taxon>
        <taxon>Burkholderiales</taxon>
        <taxon>Comamonadaceae</taxon>
        <taxon>Acidovorax</taxon>
    </lineage>
</organism>
<evidence type="ECO:0000256" key="1">
    <source>
        <dbReference type="SAM" id="Phobius"/>
    </source>
</evidence>
<evidence type="ECO:0000313" key="2">
    <source>
        <dbReference type="EMBL" id="GAA4417273.1"/>
    </source>
</evidence>
<keyword evidence="1" id="KW-0812">Transmembrane</keyword>
<protein>
    <recommendedName>
        <fullName evidence="4">Transmembrane protein</fullName>
    </recommendedName>
</protein>
<feature type="transmembrane region" description="Helical" evidence="1">
    <location>
        <begin position="99"/>
        <end position="120"/>
    </location>
</feature>
<comment type="caution">
    <text evidence="2">The sequence shown here is derived from an EMBL/GenBank/DDBJ whole genome shotgun (WGS) entry which is preliminary data.</text>
</comment>